<dbReference type="Gene3D" id="1.10.3210.10">
    <property type="entry name" value="Hypothetical protein af1432"/>
    <property type="match status" value="2"/>
</dbReference>
<reference evidence="9" key="1">
    <citation type="journal article" date="2018" name="Algal Res.">
        <title>Characterization of plant carbon substrate utilization by Auxenochlorella protothecoides.</title>
        <authorList>
            <person name="Vogler B.W."/>
            <person name="Starkenburg S.R."/>
            <person name="Sudasinghe N."/>
            <person name="Schambach J.Y."/>
            <person name="Rollin J.A."/>
            <person name="Pattathil S."/>
            <person name="Barry A.N."/>
        </authorList>
    </citation>
    <scope>NUCLEOTIDE SEQUENCE [LARGE SCALE GENOMIC DNA]</scope>
    <source>
        <strain evidence="9">UTEX 25</strain>
    </source>
</reference>
<dbReference type="Pfam" id="PF02824">
    <property type="entry name" value="TGS"/>
    <property type="match status" value="1"/>
</dbReference>
<dbReference type="PROSITE" id="PS51880">
    <property type="entry name" value="TGS"/>
    <property type="match status" value="1"/>
</dbReference>
<protein>
    <recommendedName>
        <fullName evidence="2">Putative GTP diphosphokinase RSH1, chloroplastic</fullName>
    </recommendedName>
    <alternativeName>
        <fullName evidence="3">RelA/SpoT homolog 1</fullName>
    </alternativeName>
    <alternativeName>
        <fullName evidence="4">ppGpp synthetase RSH1</fullName>
    </alternativeName>
</protein>
<comment type="similarity">
    <text evidence="1">Belongs to the RelA/SpoT family.</text>
</comment>
<feature type="non-terminal residue" evidence="8">
    <location>
        <position position="1471"/>
    </location>
</feature>
<evidence type="ECO:0000259" key="7">
    <source>
        <dbReference type="PROSITE" id="PS51880"/>
    </source>
</evidence>
<dbReference type="SUPFAM" id="SSF81271">
    <property type="entry name" value="TGS-like"/>
    <property type="match status" value="1"/>
</dbReference>
<evidence type="ECO:0000256" key="3">
    <source>
        <dbReference type="ARBA" id="ARBA00075768"/>
    </source>
</evidence>
<accession>A0A3M7KWP0</accession>
<comment type="caution">
    <text evidence="8">The sequence shown here is derived from an EMBL/GenBank/DDBJ whole genome shotgun (WGS) entry which is preliminary data.</text>
</comment>
<dbReference type="InterPro" id="IPR003607">
    <property type="entry name" value="HD/PDEase_dom"/>
</dbReference>
<dbReference type="SUPFAM" id="SSF81301">
    <property type="entry name" value="Nucleotidyltransferase"/>
    <property type="match status" value="2"/>
</dbReference>
<dbReference type="Pfam" id="PF24500">
    <property type="entry name" value="DUF7589"/>
    <property type="match status" value="1"/>
</dbReference>
<feature type="compositionally biased region" description="Polar residues" evidence="5">
    <location>
        <begin position="1173"/>
        <end position="1193"/>
    </location>
</feature>
<dbReference type="SUPFAM" id="SSF55021">
    <property type="entry name" value="ACT-like"/>
    <property type="match status" value="1"/>
</dbReference>
<dbReference type="PANTHER" id="PTHR43061">
    <property type="entry name" value="GTP DIPHOSPHOKINASE RSH1, CHLOROPLASTIC-RELATED"/>
    <property type="match status" value="1"/>
</dbReference>
<dbReference type="GO" id="GO:0015969">
    <property type="term" value="P:guanosine tetraphosphate metabolic process"/>
    <property type="evidence" value="ECO:0007669"/>
    <property type="project" value="InterPro"/>
</dbReference>
<evidence type="ECO:0000313" key="8">
    <source>
        <dbReference type="EMBL" id="RMZ53772.1"/>
    </source>
</evidence>
<dbReference type="InterPro" id="IPR033655">
    <property type="entry name" value="TGS_RelA/SpoT"/>
</dbReference>
<feature type="region of interest" description="Disordered" evidence="5">
    <location>
        <begin position="1153"/>
        <end position="1213"/>
    </location>
</feature>
<dbReference type="Proteomes" id="UP000279271">
    <property type="component" value="Unassembled WGS sequence"/>
</dbReference>
<feature type="compositionally biased region" description="Gly residues" evidence="5">
    <location>
        <begin position="1157"/>
        <end position="1168"/>
    </location>
</feature>
<dbReference type="EMBL" id="QOKY01000195">
    <property type="protein sequence ID" value="RMZ53772.1"/>
    <property type="molecule type" value="Genomic_DNA"/>
</dbReference>
<dbReference type="InterPro" id="IPR056011">
    <property type="entry name" value="DUF7589"/>
</dbReference>
<organism evidence="8 9">
    <name type="scientific">Auxenochlorella protothecoides</name>
    <name type="common">Green microalga</name>
    <name type="synonym">Chlorella protothecoides</name>
    <dbReference type="NCBI Taxonomy" id="3075"/>
    <lineage>
        <taxon>Eukaryota</taxon>
        <taxon>Viridiplantae</taxon>
        <taxon>Chlorophyta</taxon>
        <taxon>core chlorophytes</taxon>
        <taxon>Trebouxiophyceae</taxon>
        <taxon>Chlorellales</taxon>
        <taxon>Chlorellaceae</taxon>
        <taxon>Auxenochlorella</taxon>
    </lineage>
</organism>
<dbReference type="Gene3D" id="3.30.70.260">
    <property type="match status" value="1"/>
</dbReference>
<dbReference type="InterPro" id="IPR007685">
    <property type="entry name" value="RelA_SpoT"/>
</dbReference>
<dbReference type="Gene3D" id="3.10.20.30">
    <property type="match status" value="1"/>
</dbReference>
<dbReference type="FunFam" id="3.10.20.30:FF:000002">
    <property type="entry name" value="GTP pyrophosphokinase (RelA/SpoT)"/>
    <property type="match status" value="1"/>
</dbReference>
<dbReference type="InterPro" id="IPR043519">
    <property type="entry name" value="NT_sf"/>
</dbReference>
<evidence type="ECO:0000259" key="6">
    <source>
        <dbReference type="PROSITE" id="PS51671"/>
    </source>
</evidence>
<dbReference type="Pfam" id="PF13328">
    <property type="entry name" value="HD_4"/>
    <property type="match status" value="2"/>
</dbReference>
<dbReference type="PROSITE" id="PS51671">
    <property type="entry name" value="ACT"/>
    <property type="match status" value="1"/>
</dbReference>
<dbReference type="Pfam" id="PF04607">
    <property type="entry name" value="RelA_SpoT"/>
    <property type="match status" value="2"/>
</dbReference>
<dbReference type="InterPro" id="IPR004095">
    <property type="entry name" value="TGS"/>
</dbReference>
<dbReference type="PANTHER" id="PTHR43061:SF1">
    <property type="entry name" value="GTP DIPHOSPHOKINASE RSH1, CHLOROPLASTIC-RELATED"/>
    <property type="match status" value="1"/>
</dbReference>
<dbReference type="SMART" id="SM00954">
    <property type="entry name" value="RelA_SpoT"/>
    <property type="match status" value="2"/>
</dbReference>
<evidence type="ECO:0000313" key="9">
    <source>
        <dbReference type="Proteomes" id="UP000279271"/>
    </source>
</evidence>
<dbReference type="CDD" id="cd01668">
    <property type="entry name" value="TGS_RSH"/>
    <property type="match status" value="1"/>
</dbReference>
<dbReference type="InterPro" id="IPR045865">
    <property type="entry name" value="ACT-like_dom_sf"/>
</dbReference>
<feature type="region of interest" description="Disordered" evidence="5">
    <location>
        <begin position="545"/>
        <end position="568"/>
    </location>
</feature>
<feature type="domain" description="ACT" evidence="6">
    <location>
        <begin position="1402"/>
        <end position="1471"/>
    </location>
</feature>
<dbReference type="InterPro" id="IPR012675">
    <property type="entry name" value="Beta-grasp_dom_sf"/>
</dbReference>
<proteinExistence type="inferred from homology"/>
<dbReference type="SUPFAM" id="SSF109604">
    <property type="entry name" value="HD-domain/PDEase-like"/>
    <property type="match status" value="2"/>
</dbReference>
<dbReference type="CDD" id="cd00077">
    <property type="entry name" value="HDc"/>
    <property type="match status" value="2"/>
</dbReference>
<dbReference type="InterPro" id="IPR002912">
    <property type="entry name" value="ACT_dom"/>
</dbReference>
<feature type="compositionally biased region" description="Polar residues" evidence="5">
    <location>
        <begin position="552"/>
        <end position="562"/>
    </location>
</feature>
<evidence type="ECO:0000256" key="2">
    <source>
        <dbReference type="ARBA" id="ARBA00070102"/>
    </source>
</evidence>
<name>A0A3M7KWP0_AUXPR</name>
<evidence type="ECO:0000256" key="5">
    <source>
        <dbReference type="SAM" id="MobiDB-lite"/>
    </source>
</evidence>
<gene>
    <name evidence="8" type="ORF">APUTEX25_003911</name>
</gene>
<dbReference type="FunFam" id="1.10.3210.10:FF:000001">
    <property type="entry name" value="GTP pyrophosphokinase RelA"/>
    <property type="match status" value="2"/>
</dbReference>
<evidence type="ECO:0000256" key="1">
    <source>
        <dbReference type="ARBA" id="ARBA00007476"/>
    </source>
</evidence>
<dbReference type="InterPro" id="IPR012676">
    <property type="entry name" value="TGS-like"/>
</dbReference>
<dbReference type="CDD" id="cd05399">
    <property type="entry name" value="NT_Rel-Spo_like"/>
    <property type="match status" value="2"/>
</dbReference>
<feature type="domain" description="TGS" evidence="7">
    <location>
        <begin position="1283"/>
        <end position="1345"/>
    </location>
</feature>
<evidence type="ECO:0000256" key="4">
    <source>
        <dbReference type="ARBA" id="ARBA00082153"/>
    </source>
</evidence>
<dbReference type="Gene3D" id="3.30.460.10">
    <property type="entry name" value="Beta Polymerase, domain 2"/>
    <property type="match status" value="3"/>
</dbReference>
<sequence>MQHAKHSVNVILGSMATLITAAAAAGVGGTIALNSKPRMLAERREERRGGGHVKFPELLYGVDVSDSRLLNRPRFQAAAELAAEAHAGQVRKTREPYITHCIETARIMEALLCPSEPDARAEDGVAAAVLHDVIDDTSMTLSDIQGVAGPKVASIVSMAKAASYEESAALRRMILTMVAEPLVILVKLSDRLHNMRTVYALSPDKQRAVAQETLRVWCTLAERLGLFAIKGELEDLCFAVLQPLDFSAVQESLGAAWAPLDARRDALSPDQTMSRIESVLPFDASTLNMSCLQQRPGVGHALEVLQACARQVLQEMETEGTALGLEVVVEGRVKSLYSTYKKMVRKGVPLEQVLDARALRLIPSGYQSLHTAVRGPEGVAMEVQIRTSTMHSQAEYGSTAAHWVYKESPSAALSAFSCGPSPASLRPGHPVLQIGGDGTLRDAVVTAVEEPGGMRLLVAVSITRRAFKTDSVVVASTQEYSRLLRRVERRGFFAPGHGDLQIKLERYSLCSDGKYHCLDRYGHKLSSTIVPLHWKGPLPGTAYLPPAEVGEASSNPGETTSGPEAIPSKPVLVEGGEAADTAFVASRVHLLRCMLEWGGDLSRPPGSIDVAPAPVQPVVNPMVVIVVWPGGDILHRPRGTTAGELVEELGMVEVESSRGAQEQGSPAPPGFVNVNNRLIPEDTPLADGDYVVLARQPVYSESCRTGAVSEAFLWEGRLAPLLTYLPPHEASLVVRVREALSLAYDAHAGQKRRSGEPYITHPVEVARILAELRMDHESLVAGLLHDTVEDCGDVVGLDEIGFHFGPGVRRIVEGETKFSKLPTRPAEAGEGGLGAAAALRPPGSSGGDSRAEDMRFLFLAMTEEVRIIIVKLADRLHNMRTMRSMPGPKQTRIARETLQVFAPLARLLGLYAVKEELEDLAFRYAWPERHLFTQRLVARLWREQAATLEAARDELASALAADPLIRGAGLGVDARARCRSLYSIWRKMEAEEQSVHGVNDVCQLVVVLSPGPGREDADRGTSDSLMCYHTLGLVHSMWIPIPGTFRDYIAQPKMNNYRALHTKVMPRHARTGGEKIDEAGEGPSPRLFSIDVQIRTAAMQHLAEYGVAVDCWQGAEVAQAPPSAEPAQPVADLASRLWPLWGWLGWAGAPAGERQGAAGGASGNGSRAGSGVPATNGSQATNGSPPTNGSRLSVSGAANGRQATTAARVAPWNGSSGSDAGALAWGGGSEAEGGGLMLQARLDAGAMSRRINWLNSIRQWQEEFLGTLTAMEFVQCVTDDLLGRGVFVFTPSGQIKRMPRGSTVVDFAYHIHTDVGNAMLAAKVNGKLVSNDHRLGNAEVVEIITSKGPVSAQLLRRHQAWLSTAQTKTARHKIARFLREHAMPTVFQGLTPPCEEGGGRCGFQEHCADRPGLLAEVAGVIAKHDYNVQKHKGTSSAASSQFGMEYELQGSQERLSQLCSDLDALRGVKSW</sequence>
<dbReference type="SMART" id="SM00471">
    <property type="entry name" value="HDc"/>
    <property type="match status" value="2"/>
</dbReference>